<gene>
    <name evidence="9" type="ORF">ACFONP_11515</name>
</gene>
<dbReference type="PANTHER" id="PTHR22726">
    <property type="entry name" value="METALLOENDOPEPTIDASE OMA1"/>
    <property type="match status" value="1"/>
</dbReference>
<comment type="caution">
    <text evidence="9">The sequence shown here is derived from an EMBL/GenBank/DDBJ whole genome shotgun (WGS) entry which is preliminary data.</text>
</comment>
<evidence type="ECO:0000256" key="5">
    <source>
        <dbReference type="ARBA" id="ARBA00023049"/>
    </source>
</evidence>
<evidence type="ECO:0000259" key="7">
    <source>
        <dbReference type="Pfam" id="PF01435"/>
    </source>
</evidence>
<dbReference type="RefSeq" id="WP_189575842.1">
    <property type="nucleotide sequence ID" value="NZ_BMXU01000002.1"/>
</dbReference>
<dbReference type="PANTHER" id="PTHR22726:SF24">
    <property type="entry name" value="M48 FAMILY METALLOPEPTIDASE"/>
    <property type="match status" value="1"/>
</dbReference>
<keyword evidence="3 6" id="KW-0378">Hydrolase</keyword>
<evidence type="ECO:0000256" key="3">
    <source>
        <dbReference type="ARBA" id="ARBA00022801"/>
    </source>
</evidence>
<evidence type="ECO:0000256" key="2">
    <source>
        <dbReference type="ARBA" id="ARBA00022723"/>
    </source>
</evidence>
<keyword evidence="1 6" id="KW-0645">Protease</keyword>
<protein>
    <submittedName>
        <fullName evidence="9">M48 family metallopeptidase</fullName>
    </submittedName>
</protein>
<reference evidence="10" key="1">
    <citation type="journal article" date="2019" name="Int. J. Syst. Evol. Microbiol.">
        <title>The Global Catalogue of Microorganisms (GCM) 10K type strain sequencing project: providing services to taxonomists for standard genome sequencing and annotation.</title>
        <authorList>
            <consortium name="The Broad Institute Genomics Platform"/>
            <consortium name="The Broad Institute Genome Sequencing Center for Infectious Disease"/>
            <person name="Wu L."/>
            <person name="Ma J."/>
        </authorList>
    </citation>
    <scope>NUCLEOTIDE SEQUENCE [LARGE SCALE GENOMIC DNA]</scope>
    <source>
        <strain evidence="10">KCTC 22245</strain>
    </source>
</reference>
<comment type="similarity">
    <text evidence="6">Belongs to the peptidase M48 family.</text>
</comment>
<accession>A0ABV7MD10</accession>
<sequence>MLGKFRRDGEARATPAFLSRDGKLLLLLHREGTGEFLADAERRDIDLSPRIASIPRQVSLPGGWSFETEDNDGIDALLGRPHDRLVPALERFGPHLVVVAVISVMAIVGLVRFGLPAATDAAVNATPPAVEKAIAQGSLASLDRTLFKPSDHDPARRAAIEARFAQLVDAYRARSDARGEADFRLLFRDAPFVGPNAFAFPGGTIVITDDLLDLLPEDGPVLAVLSHEIAHVHHRHGLNSLYRSAGIGALILFLGGEASQLAEELVVQGAVLSNLAASRSMEAEADLTGVAIAVGAGIEPEGLVTALAALNADCPGCDDASWSSSHPSFAKRRNAIRDAIKRSGEVRSVTSER</sequence>
<dbReference type="Proteomes" id="UP001595607">
    <property type="component" value="Unassembled WGS sequence"/>
</dbReference>
<dbReference type="Pfam" id="PF23368">
    <property type="entry name" value="DUF7092"/>
    <property type="match status" value="1"/>
</dbReference>
<keyword evidence="2" id="KW-0479">Metal-binding</keyword>
<keyword evidence="4 6" id="KW-0862">Zinc</keyword>
<dbReference type="InterPro" id="IPR001915">
    <property type="entry name" value="Peptidase_M48"/>
</dbReference>
<evidence type="ECO:0000256" key="1">
    <source>
        <dbReference type="ARBA" id="ARBA00022670"/>
    </source>
</evidence>
<evidence type="ECO:0000313" key="10">
    <source>
        <dbReference type="Proteomes" id="UP001595607"/>
    </source>
</evidence>
<keyword evidence="10" id="KW-1185">Reference proteome</keyword>
<dbReference type="CDD" id="cd07332">
    <property type="entry name" value="M48C_Oma1_like"/>
    <property type="match status" value="1"/>
</dbReference>
<dbReference type="InterPro" id="IPR055518">
    <property type="entry name" value="DUF7092"/>
</dbReference>
<proteinExistence type="inferred from homology"/>
<feature type="domain" description="DUF7092" evidence="8">
    <location>
        <begin position="9"/>
        <end position="80"/>
    </location>
</feature>
<dbReference type="Gene3D" id="3.30.2010.10">
    <property type="entry name" value="Metalloproteases ('zincins'), catalytic domain"/>
    <property type="match status" value="1"/>
</dbReference>
<name>A0ABV7MD10_9PROT</name>
<comment type="cofactor">
    <cofactor evidence="6">
        <name>Zn(2+)</name>
        <dbReference type="ChEBI" id="CHEBI:29105"/>
    </cofactor>
    <text evidence="6">Binds 1 zinc ion per subunit.</text>
</comment>
<dbReference type="EMBL" id="JBHRVA010000003">
    <property type="protein sequence ID" value="MFC3303358.1"/>
    <property type="molecule type" value="Genomic_DNA"/>
</dbReference>
<evidence type="ECO:0000256" key="4">
    <source>
        <dbReference type="ARBA" id="ARBA00022833"/>
    </source>
</evidence>
<evidence type="ECO:0000256" key="6">
    <source>
        <dbReference type="RuleBase" id="RU003983"/>
    </source>
</evidence>
<evidence type="ECO:0000259" key="8">
    <source>
        <dbReference type="Pfam" id="PF23368"/>
    </source>
</evidence>
<dbReference type="InterPro" id="IPR051156">
    <property type="entry name" value="Mito/Outer_Membr_Metalloprot"/>
</dbReference>
<keyword evidence="5 6" id="KW-0482">Metalloprotease</keyword>
<evidence type="ECO:0000313" key="9">
    <source>
        <dbReference type="EMBL" id="MFC3303358.1"/>
    </source>
</evidence>
<dbReference type="Pfam" id="PF01435">
    <property type="entry name" value="Peptidase_M48"/>
    <property type="match status" value="1"/>
</dbReference>
<organism evidence="9 10">
    <name type="scientific">Parvularcula lutaonensis</name>
    <dbReference type="NCBI Taxonomy" id="491923"/>
    <lineage>
        <taxon>Bacteria</taxon>
        <taxon>Pseudomonadati</taxon>
        <taxon>Pseudomonadota</taxon>
        <taxon>Alphaproteobacteria</taxon>
        <taxon>Parvularculales</taxon>
        <taxon>Parvularculaceae</taxon>
        <taxon>Parvularcula</taxon>
    </lineage>
</organism>
<feature type="domain" description="Peptidase M48" evidence="7">
    <location>
        <begin position="195"/>
        <end position="338"/>
    </location>
</feature>